<organism evidence="5 6">
    <name type="scientific">Roseovarius faecimaris</name>
    <dbReference type="NCBI Taxonomy" id="2494550"/>
    <lineage>
        <taxon>Bacteria</taxon>
        <taxon>Pseudomonadati</taxon>
        <taxon>Pseudomonadota</taxon>
        <taxon>Alphaproteobacteria</taxon>
        <taxon>Rhodobacterales</taxon>
        <taxon>Roseobacteraceae</taxon>
        <taxon>Roseovarius</taxon>
    </lineage>
</organism>
<feature type="domain" description="DUF7507" evidence="3">
    <location>
        <begin position="2008"/>
        <end position="2103"/>
    </location>
</feature>
<feature type="domain" description="DUF7507" evidence="3">
    <location>
        <begin position="928"/>
        <end position="1023"/>
    </location>
</feature>
<dbReference type="NCBIfam" id="TIGR01451">
    <property type="entry name" value="B_ant_repeat"/>
    <property type="match status" value="21"/>
</dbReference>
<dbReference type="Pfam" id="PF24346">
    <property type="entry name" value="DUF7507"/>
    <property type="match status" value="20"/>
</dbReference>
<reference evidence="6" key="1">
    <citation type="submission" date="2018-12" db="EMBL/GenBank/DDBJ databases">
        <title>Complete genome sequence of Roseovarius sp. MME-070.</title>
        <authorList>
            <person name="Nam Y.-D."/>
            <person name="Kang J."/>
            <person name="Chung W.-H."/>
            <person name="Park Y.S."/>
        </authorList>
    </citation>
    <scope>NUCLEOTIDE SEQUENCE [LARGE SCALE GENOMIC DNA]</scope>
    <source>
        <strain evidence="6">MME-070</strain>
    </source>
</reference>
<evidence type="ECO:0000259" key="3">
    <source>
        <dbReference type="Pfam" id="PF24346"/>
    </source>
</evidence>
<feature type="domain" description="DUF7507" evidence="3">
    <location>
        <begin position="2608"/>
        <end position="2704"/>
    </location>
</feature>
<dbReference type="InterPro" id="IPR001434">
    <property type="entry name" value="OmcB-like_DUF11"/>
</dbReference>
<feature type="domain" description="DUF7507" evidence="3">
    <location>
        <begin position="1408"/>
        <end position="1503"/>
    </location>
</feature>
<name>A0A6I6ITM0_9RHOB</name>
<dbReference type="Proteomes" id="UP000428330">
    <property type="component" value="Chromosome"/>
</dbReference>
<evidence type="ECO:0000256" key="1">
    <source>
        <dbReference type="SAM" id="MobiDB-lite"/>
    </source>
</evidence>
<dbReference type="EMBL" id="CP034348">
    <property type="protein sequence ID" value="QGX99131.1"/>
    <property type="molecule type" value="Genomic_DNA"/>
</dbReference>
<feature type="domain" description="DUF7507" evidence="3">
    <location>
        <begin position="546"/>
        <end position="628"/>
    </location>
</feature>
<feature type="domain" description="DUF7507" evidence="3">
    <location>
        <begin position="2728"/>
        <end position="2824"/>
    </location>
</feature>
<feature type="domain" description="DUF7507" evidence="3">
    <location>
        <begin position="2248"/>
        <end position="2344"/>
    </location>
</feature>
<evidence type="ECO:0000259" key="2">
    <source>
        <dbReference type="Pfam" id="PF01345"/>
    </source>
</evidence>
<dbReference type="KEGG" id="rom:EI983_12970"/>
<feature type="domain" description="DUF7507" evidence="3">
    <location>
        <begin position="1768"/>
        <end position="1863"/>
    </location>
</feature>
<feature type="domain" description="DUF7507" evidence="3">
    <location>
        <begin position="698"/>
        <end position="784"/>
    </location>
</feature>
<evidence type="ECO:0000313" key="5">
    <source>
        <dbReference type="EMBL" id="QGX99131.1"/>
    </source>
</evidence>
<feature type="domain" description="SpaA-like prealbumin fold" evidence="4">
    <location>
        <begin position="229"/>
        <end position="341"/>
    </location>
</feature>
<gene>
    <name evidence="5" type="ORF">EI983_12970</name>
</gene>
<feature type="region of interest" description="Disordered" evidence="1">
    <location>
        <begin position="652"/>
        <end position="672"/>
    </location>
</feature>
<dbReference type="PANTHER" id="PTHR34819">
    <property type="entry name" value="LARGE CYSTEINE-RICH PERIPLASMIC PROTEIN OMCB"/>
    <property type="match status" value="1"/>
</dbReference>
<dbReference type="PANTHER" id="PTHR34819:SF3">
    <property type="entry name" value="CELL SURFACE PROTEIN"/>
    <property type="match status" value="1"/>
</dbReference>
<evidence type="ECO:0000259" key="4">
    <source>
        <dbReference type="Pfam" id="PF24514"/>
    </source>
</evidence>
<feature type="domain" description="DUF7507" evidence="3">
    <location>
        <begin position="1888"/>
        <end position="1983"/>
    </location>
</feature>
<feature type="domain" description="DUF7507" evidence="3">
    <location>
        <begin position="1048"/>
        <end position="1144"/>
    </location>
</feature>
<dbReference type="InterPro" id="IPR051172">
    <property type="entry name" value="Chlamydia_OmcB"/>
</dbReference>
<feature type="domain" description="DUF11" evidence="2">
    <location>
        <begin position="2982"/>
        <end position="3096"/>
    </location>
</feature>
<feature type="domain" description="DUF7507" evidence="3">
    <location>
        <begin position="1648"/>
        <end position="1744"/>
    </location>
</feature>
<feature type="domain" description="DUF7507" evidence="3">
    <location>
        <begin position="2368"/>
        <end position="2464"/>
    </location>
</feature>
<keyword evidence="6" id="KW-1185">Reference proteome</keyword>
<protein>
    <submittedName>
        <fullName evidence="5">DUF11 domain-containing protein</fullName>
    </submittedName>
</protein>
<feature type="domain" description="DUF7507" evidence="3">
    <location>
        <begin position="2488"/>
        <end position="2584"/>
    </location>
</feature>
<evidence type="ECO:0000313" key="6">
    <source>
        <dbReference type="Proteomes" id="UP000428330"/>
    </source>
</evidence>
<feature type="domain" description="DUF7507" evidence="3">
    <location>
        <begin position="808"/>
        <end position="904"/>
    </location>
</feature>
<dbReference type="InterPro" id="IPR055371">
    <property type="entry name" value="SpaA_PFL_dom_4"/>
</dbReference>
<dbReference type="OrthoDB" id="9773411at2"/>
<accession>A0A6I6ITM0</accession>
<feature type="domain" description="DUF7507" evidence="3">
    <location>
        <begin position="2842"/>
        <end position="2957"/>
    </location>
</feature>
<feature type="domain" description="DUF7507" evidence="3">
    <location>
        <begin position="1168"/>
        <end position="1264"/>
    </location>
</feature>
<feature type="domain" description="DUF7507" evidence="3">
    <location>
        <begin position="2128"/>
        <end position="2223"/>
    </location>
</feature>
<dbReference type="InterPro" id="IPR047589">
    <property type="entry name" value="DUF11_rpt"/>
</dbReference>
<dbReference type="Pfam" id="PF24514">
    <property type="entry name" value="SpaA_4"/>
    <property type="match status" value="1"/>
</dbReference>
<feature type="domain" description="DUF7507" evidence="3">
    <location>
        <begin position="1288"/>
        <end position="1384"/>
    </location>
</feature>
<feature type="domain" description="DUF7507" evidence="3">
    <location>
        <begin position="1528"/>
        <end position="1623"/>
    </location>
</feature>
<proteinExistence type="predicted"/>
<sequence length="3335" mass="349439">MRFLAYNLIKTFLFASVRKGLSQFIRTRVLSKLVSGAAALCALAWVVLMSASAAQAQDGVWGFADPNYSPAGNCVANNAELISITPDPGSAQGSCTSINDTIQLPVDVTYSLNGNNVRDLLIAYGVGGSGTIAWDDCLAQPGASDTDGLTDIDGDTCLDGAGLVGTYTISRIIDVGCDLDNDGTIDSGTAVDLWAAWKSNNNGGELFDVTSPQCFGPTGGTVLSIAPKLTVAKTTVNGTGTFNFTVQGAQNSDPFSLTTTAENTPVLNPNDILPSRTGGGFNNMIITETVPDGWTASAVCTGLTAGVDYTDDGNGVLTINGSAFVDTIPQQVIECTFTNSRDTASLTLDKVVENGVGGTAVESDWTIFASTDGTLANAELSGAGAAGSVDVTGTLTTDTYIIGESPDNADYDLTTVCTGMTNSTFDPGTGELVLAADEDVTCTLTNSYNKSSLTLIKNVINDSGGTAAPGDFTLNYNGIAAAQGVAIEVDPGSFTLTETLVTGYAAGSPDISCVITGTNSSFTSPTLTLAAGEGAVCTFNNDDIAPTYDMAKTADVPAAGAGDTVTYTFAFTNNGDWPISNLTPVDTSFPGLSVIDCGAGATSIASLAAGATESCTATYLVTQDDVDGNGNGTVVPTGTCASGFALVNNATSTAEESAPDADPLTEPDLTNNSATVCLPVRDERYTITKVVDDLEIDAPAPLTYTVTVVNTGNVSLTGAVFTDALLQNGAAQAFTESDLNLSEGANSDGILEVGETWTYTGTYNATQANINDGNDLVNTASIAFDQLPTPQEDSATTTITQNEAYTITKVVDDLEIDAPAPLTYTVTVVNTGNVELTGAVFTDALLQNGAAQAFTESDLNLSEGANSDGILEVGETWTYTGTYNATQANINDGNDLVNTASIAFDQLPTPQEDSATTTITQNEAYTITKVVDDLEIDAPAPLTYTVTVVNTGNVELTGAVFTDALLQNGAAQAFTESDLNLSEGANSDGILEVGETWTYTGTYNATQANINDGNDLVNTASIAFDQLPIPQEDSATTTITQNEAYTITKVVDDLEIDAPAPLTYTVTVVNTGNVELTGAVFTDALLQNGAAQAFTESDLNLSEGANSDGILEVGETWTYTGTYNATQANINDGNDLVNTASIAFDQLPTPQEDSATTTITQNEAYTITKVVDDLEIDAPAPLTYTVTVVNTGNVELTGAVFTDALLQNGAAQAFTESDLNLSEGANSDGILEVGETWTYTGTYNATQANINDGNDLVNTASIAFDQLPTPQEDSATTTITQNEAYTITKVVDDLEIDAPAPLTYTVTVVNTGNVELTGAVFTDALLQNGAAQAFTESDLNLSEGANSDGILEVGETWTYTGTYNATQANINDGNDLVNTASIAFDQLPTPQEDSATTTITQNEAYTITKVVDDLEIDAPAPLTYTVTVVNTGNVELTGAVFTDALLQNGAAQAFTESDLNLSEGANSDGILEVGETWTYTGTYNATQANINDGNDLVNTASIAFDQLPIPQEDSATTTITQNEAYTITKVVDDLEIDAPAPLTYTVTVVNTGNVELTGAVFTDALLQNGAAQAFTESDLNLSEGANSDGILEVGETWTYTGTYNATQANINDGNDLVNTASIAFDQLPIPQEDSATTTITQNEAYTITKVVDDLEIDAPAPLTYTVTVVNTGNVELTGAVFTDALLQNGAAQAFTESDLNLSEGANSDGILEVGETWTYTGTYNATQANINDGNDLVNTASIAFDQLPTPQEDSATTTITQNEAYTITKVVDDLEIDAPAPLTYTVTVVNTGNVELTGAVFTDALLQNGAAQAFTESDLNLSEGANSDGILEVGETWTYTGTYNATQANINDGNDLVNTASIAFDQLPIPQEDSATTTITQNEAYTITKVVDDLEIDAPAPLTYTVTVVNTGNVELTGAVFTDALLQNGAAQAFTESDLNLSEGANSDGILEVGETWTYTGTYNATQANINDGNDLVNTASIAFDQLPIPQEDSATTTITQNEAYTITKVVDDLEIDAPAPLTYTVTVVNTGNVELTGAVFTDALLQNGAAQAFTESDLNLSEGANSDGILEVGETWTYTGTYNATQANINDGNDLVNTASIAFDQLPIPQEDSATTTITQNEAYTITKVVDDLEIDAPAPLTYTVTVVNTGNVELTGAVFTDALLQNGAAQAFTESDLNLSEGANSDGILEVGETWTYTGTYNATQANINDGNDLVNTASIAFDQLPIPQEDSATTTITQNEAYTITKVVDDLEIDAPAPLTYTVTVVNTGNVELTGAVFTDALLQNGAAQAFTESDLNLSEGANSDGILEVGETWTYTGTYNATQANINDGNDLVNTASIAFDQLPTPQEDSATTTITQNEAYTITKVVDDLEIDAPAPLTYTVTVVNTGNVELTGAVFTDALLQNGAAQAFTESDLNLSEGANSDGILEVGETWTYTGTYNATQANINDGNDLVNTASIAFDQLPTPQEDSATTTITQNEAYTITKVVDDLEIDAPAPLTYTVTVVNTGNVELTGAVFTDALLQNGAAQAFTESDLNLSEGANSDGILEVGETWTYTGTYNATQANINDGNDLVNTASIAFDQLPTPQEDSATTTITQNEAYTITKVVDDLEIDAPAPLTYTVTVVNTGNVELTGAVFTDALLQNGAAQAFTESDLNLSEGANSDGILEVGETWTYTGTYNATQANINDGNDLVNTASIAFDQLPTPQEDSATTTITQNEAYTITKVVDDLEIDAPAPLTYTVTVVNTGNVELTGAVFTDALLQNGAAQAFTESDLNLSEGANSDGILEVGETWTYTGTYNATQANINDGNDLVNTASIAFDELPEPQSDSATTTIAQNPAFTIEKVADKDSVGPEAESIDYTITVVNTGNVTLTEVSLVDETTQANLDETQTFPIPLASGPTLVSGDANNDGNLDVGETWVYEASVDVTDSMLQITDSFSPGRITNVATFDALQVDPDSSEAVTDVEPQFVNPAEAIDLVISKTAPREYVLQGDVVPWVIEVTNNGVVDTQTVNVIDRLPAGFLYQDGSATINGAVATVTVNDGVVAFPPVDVAPGATVVLQLSTFVSSSVQPGIHTNYADLIDPDGNVETASASVVLSAEPVFDCGTVIGKVFDDVNQNGYQDEAREPGIPVGLVANDDIYLGGKGGKGKLAPPARVEPQGEPGIPGVRIYTVKGEVYTTDEHGRFHVACADLPRDIGSNFTMKIDTRSLPAGYRLTTENPRAVRLTPGKTTKLNFGATISRLVRIDVANNAFIPGSNDPKPEFTAALARAVMKFSNQPSTVRISYLLKGEDNRTARVRMRKVEAELRQIWRKEGKFRLMVEKTLQRPKG</sequence>
<dbReference type="InterPro" id="IPR055354">
    <property type="entry name" value="DUF7507"/>
</dbReference>
<dbReference type="Pfam" id="PF01345">
    <property type="entry name" value="DUF11"/>
    <property type="match status" value="1"/>
</dbReference>